<dbReference type="InterPro" id="IPR014746">
    <property type="entry name" value="Gln_synth/guanido_kin_cat_dom"/>
</dbReference>
<gene>
    <name evidence="5" type="ORF">SAMN05216201_10672</name>
</gene>
<keyword evidence="6" id="KW-1185">Reference proteome</keyword>
<feature type="domain" description="GS catalytic" evidence="4">
    <location>
        <begin position="113"/>
        <end position="447"/>
    </location>
</feature>
<name>A0A1H6XJJ6_9PSED</name>
<evidence type="ECO:0000259" key="4">
    <source>
        <dbReference type="PROSITE" id="PS51987"/>
    </source>
</evidence>
<dbReference type="Pfam" id="PF00120">
    <property type="entry name" value="Gln-synt_C"/>
    <property type="match status" value="1"/>
</dbReference>
<dbReference type="GO" id="GO:0006598">
    <property type="term" value="P:polyamine catabolic process"/>
    <property type="evidence" value="ECO:0007669"/>
    <property type="project" value="TreeGrafter"/>
</dbReference>
<keyword evidence="1" id="KW-0436">Ligase</keyword>
<dbReference type="EMBL" id="FNZE01000006">
    <property type="protein sequence ID" value="SEJ24735.1"/>
    <property type="molecule type" value="Genomic_DNA"/>
</dbReference>
<dbReference type="RefSeq" id="WP_090310106.1">
    <property type="nucleotide sequence ID" value="NZ_FNZE01000006.1"/>
</dbReference>
<proteinExistence type="inferred from homology"/>
<protein>
    <submittedName>
        <fullName evidence="5">Glutamine synthetase</fullName>
    </submittedName>
</protein>
<dbReference type="PANTHER" id="PTHR43785">
    <property type="entry name" value="GAMMA-GLUTAMYLPUTRESCINE SYNTHETASE"/>
    <property type="match status" value="1"/>
</dbReference>
<evidence type="ECO:0000313" key="6">
    <source>
        <dbReference type="Proteomes" id="UP000242930"/>
    </source>
</evidence>
<dbReference type="PROSITE" id="PS51987">
    <property type="entry name" value="GS_CATALYTIC"/>
    <property type="match status" value="1"/>
</dbReference>
<sequence length="447" mass="48278">MKSPEELLLFAERLAAVEEIECVTPDLNGIPRGKTMTVEGFLSGRRLQLARGVLLQCLMGGYPPASFYGGDDGDLALHADPQQVHILPWSEPPRALAICDALEVDGRPCGLSTRGLLRRVLADYAALGITPVVATEVEFFIFAPNPDPREPFLPPLGLDGRREVGASAFTVASSNGLRPFFAEVYRCMAALGLPRDTFMHEMGVSQFEINFPHGDALQLADQTFLFKHLLHEVALQHGLIAVCMAKPLGGVPGSSMHIHQSLVDASGRNLFSAADGEATPAFAQFIGGLQAGLAELTLLLAPNVNSYHRLAHPYASPNNVCWAYDNRAAGLRIPASGPEARRVENRLPGADANPYLALAASLGAGLYGLVRGLHPSLPARGEFQVPDALRLPSSMNEALHRLQRSSLARELFGDEFVDGYLASKALELASFLEEITPWERRVLAPQL</sequence>
<dbReference type="SUPFAM" id="SSF55931">
    <property type="entry name" value="Glutamine synthetase/guanido kinase"/>
    <property type="match status" value="1"/>
</dbReference>
<evidence type="ECO:0000256" key="1">
    <source>
        <dbReference type="ARBA" id="ARBA00022598"/>
    </source>
</evidence>
<organism evidence="5 6">
    <name type="scientific">Pseudomonas linyingensis</name>
    <dbReference type="NCBI Taxonomy" id="915471"/>
    <lineage>
        <taxon>Bacteria</taxon>
        <taxon>Pseudomonadati</taxon>
        <taxon>Pseudomonadota</taxon>
        <taxon>Gammaproteobacteria</taxon>
        <taxon>Pseudomonadales</taxon>
        <taxon>Pseudomonadaceae</taxon>
        <taxon>Pseudomonas</taxon>
    </lineage>
</organism>
<dbReference type="PANTHER" id="PTHR43785:SF3">
    <property type="entry name" value="GS CATALYTIC DOMAIN-CONTAINING PROTEIN"/>
    <property type="match status" value="1"/>
</dbReference>
<dbReference type="Gene3D" id="3.30.590.10">
    <property type="entry name" value="Glutamine synthetase/guanido kinase, catalytic domain"/>
    <property type="match status" value="1"/>
</dbReference>
<dbReference type="Gene3D" id="3.10.20.70">
    <property type="entry name" value="Glutamine synthetase, N-terminal domain"/>
    <property type="match status" value="1"/>
</dbReference>
<dbReference type="OrthoDB" id="9789509at2"/>
<comment type="similarity">
    <text evidence="2 3">Belongs to the glutamine synthetase family.</text>
</comment>
<accession>A0A1H6XJJ6</accession>
<dbReference type="GO" id="GO:0006542">
    <property type="term" value="P:glutamine biosynthetic process"/>
    <property type="evidence" value="ECO:0007669"/>
    <property type="project" value="InterPro"/>
</dbReference>
<evidence type="ECO:0000256" key="3">
    <source>
        <dbReference type="RuleBase" id="RU000384"/>
    </source>
</evidence>
<evidence type="ECO:0000256" key="2">
    <source>
        <dbReference type="PROSITE-ProRule" id="PRU01331"/>
    </source>
</evidence>
<evidence type="ECO:0000313" key="5">
    <source>
        <dbReference type="EMBL" id="SEJ24735.1"/>
    </source>
</evidence>
<dbReference type="GO" id="GO:0004356">
    <property type="term" value="F:glutamine synthetase activity"/>
    <property type="evidence" value="ECO:0007669"/>
    <property type="project" value="InterPro"/>
</dbReference>
<dbReference type="InterPro" id="IPR036651">
    <property type="entry name" value="Gln_synt_N_sf"/>
</dbReference>
<dbReference type="STRING" id="915471.SAMN05216201_10672"/>
<dbReference type="Proteomes" id="UP000242930">
    <property type="component" value="Unassembled WGS sequence"/>
</dbReference>
<reference evidence="6" key="1">
    <citation type="submission" date="2016-10" db="EMBL/GenBank/DDBJ databases">
        <authorList>
            <person name="Varghese N."/>
            <person name="Submissions S."/>
        </authorList>
    </citation>
    <scope>NUCLEOTIDE SEQUENCE [LARGE SCALE GENOMIC DNA]</scope>
    <source>
        <strain evidence="6">LMG 25967</strain>
    </source>
</reference>
<dbReference type="SMART" id="SM01230">
    <property type="entry name" value="Gln-synt_C"/>
    <property type="match status" value="1"/>
</dbReference>
<dbReference type="InterPro" id="IPR008146">
    <property type="entry name" value="Gln_synth_cat_dom"/>
</dbReference>
<dbReference type="AlphaFoldDB" id="A0A1H6XJJ6"/>
<dbReference type="SUPFAM" id="SSF54368">
    <property type="entry name" value="Glutamine synthetase, N-terminal domain"/>
    <property type="match status" value="1"/>
</dbReference>